<dbReference type="EMBL" id="JAQIFT010000036">
    <property type="protein sequence ID" value="MDA3731466.1"/>
    <property type="molecule type" value="Genomic_DNA"/>
</dbReference>
<dbReference type="GO" id="GO:0003678">
    <property type="term" value="F:DNA helicase activity"/>
    <property type="evidence" value="ECO:0007669"/>
    <property type="project" value="TreeGrafter"/>
</dbReference>
<dbReference type="PROSITE" id="PS51193">
    <property type="entry name" value="HELICASE_ATP_BIND_2"/>
    <property type="match status" value="1"/>
</dbReference>
<feature type="domain" description="Helicase ATP-binding" evidence="5">
    <location>
        <begin position="30"/>
        <end position="306"/>
    </location>
</feature>
<keyword evidence="2" id="KW-0378">Hydrolase</keyword>
<dbReference type="PANTHER" id="PTHR11472">
    <property type="entry name" value="DNA REPAIR DEAD HELICASE RAD3/XP-D SUBFAMILY MEMBER"/>
    <property type="match status" value="1"/>
</dbReference>
<evidence type="ECO:0000256" key="3">
    <source>
        <dbReference type="ARBA" id="ARBA00022840"/>
    </source>
</evidence>
<comment type="similarity">
    <text evidence="4">Belongs to the helicase family. DinG subfamily.</text>
</comment>
<dbReference type="SUPFAM" id="SSF52540">
    <property type="entry name" value="P-loop containing nucleoside triphosphate hydrolases"/>
    <property type="match status" value="1"/>
</dbReference>
<name>A0AA42DM17_9FIRM</name>
<evidence type="ECO:0000259" key="5">
    <source>
        <dbReference type="PROSITE" id="PS51193"/>
    </source>
</evidence>
<reference evidence="6" key="1">
    <citation type="journal article" date="2023" name="Int. J. Syst. Evol. Microbiol.">
        <title>&lt;i&gt;Holtiella tumoricola&lt;/i&gt; gen. nov. sp. nov., isolated from a human clinical sample.</title>
        <authorList>
            <person name="Allen-Vercoe E."/>
            <person name="Daigneault M.C."/>
            <person name="Vancuren S.J."/>
            <person name="Cochrane K."/>
            <person name="O'Neal L.L."/>
            <person name="Sankaranarayanan K."/>
            <person name="Lawson P.A."/>
        </authorList>
    </citation>
    <scope>NUCLEOTIDE SEQUENCE</scope>
    <source>
        <strain evidence="6">CC70A</strain>
    </source>
</reference>
<dbReference type="Pfam" id="PF13307">
    <property type="entry name" value="Helicase_C_2"/>
    <property type="match status" value="1"/>
</dbReference>
<evidence type="ECO:0000313" key="7">
    <source>
        <dbReference type="Proteomes" id="UP001169242"/>
    </source>
</evidence>
<dbReference type="SMART" id="SM00491">
    <property type="entry name" value="HELICc2"/>
    <property type="match status" value="1"/>
</dbReference>
<evidence type="ECO:0000256" key="4">
    <source>
        <dbReference type="ARBA" id="ARBA00038058"/>
    </source>
</evidence>
<dbReference type="Proteomes" id="UP001169242">
    <property type="component" value="Unassembled WGS sequence"/>
</dbReference>
<dbReference type="InterPro" id="IPR027417">
    <property type="entry name" value="P-loop_NTPase"/>
</dbReference>
<organism evidence="6 7">
    <name type="scientific">Holtiella tumoricola</name>
    <dbReference type="NCBI Taxonomy" id="3018743"/>
    <lineage>
        <taxon>Bacteria</taxon>
        <taxon>Bacillati</taxon>
        <taxon>Bacillota</taxon>
        <taxon>Clostridia</taxon>
        <taxon>Lachnospirales</taxon>
        <taxon>Cellulosilyticaceae</taxon>
        <taxon>Holtiella</taxon>
    </lineage>
</organism>
<dbReference type="InterPro" id="IPR006555">
    <property type="entry name" value="ATP-dep_Helicase_C"/>
</dbReference>
<gene>
    <name evidence="6" type="ORF">PBV87_08245</name>
</gene>
<dbReference type="AlphaFoldDB" id="A0AA42DM17"/>
<dbReference type="GO" id="GO:0005524">
    <property type="term" value="F:ATP binding"/>
    <property type="evidence" value="ECO:0007669"/>
    <property type="project" value="UniProtKB-KW"/>
</dbReference>
<protein>
    <submittedName>
        <fullName evidence="6">ATP-dependent DNA helicase</fullName>
    </submittedName>
</protein>
<keyword evidence="1" id="KW-0547">Nucleotide-binding</keyword>
<dbReference type="PANTHER" id="PTHR11472:SF57">
    <property type="entry name" value="ATP-DEPENDENT HELICASE YPVA-RELATED"/>
    <property type="match status" value="1"/>
</dbReference>
<proteinExistence type="inferred from homology"/>
<comment type="caution">
    <text evidence="6">The sequence shown here is derived from an EMBL/GenBank/DDBJ whole genome shotgun (WGS) entry which is preliminary data.</text>
</comment>
<sequence>MHAKLKVPFEYSNKNEFHEKLIEWIGDVLYDILPEHGYEVRDEQIFTAFQIGDAFCEQKVHLAEAGLGTGKTFAYLLSAIPHARFTGKPVVISCASPALQEQLAAESGDIHKLSKLLGLEVDARMAKDPRQYVCDVRANESIEDFGEVPDEVEEWVKKTTRGERSEIPTVTDKVWKKISWNETMSCESCQNRGYCKLVRAREYYRATQDLIIVDHETFFHDLWTREEKIANGHMPILPEYSAVIFDEGHKIMLPAAMQAGQQLIKEEIEAMIASLEDIQGARDALHTTTAALEEALDDFFEIAQESVVTGENKGRLTVEINDALLRAASVLRAGLDQVLMELQIEQELYLESIPTSLLEGYEGQMENAIRGLAQLGKNKGQDAIAWIEQRDDSFCVVPRDLTKMLDKALYSKPLPAIFSSATLSNEGDFDYFIRMMGLKSPSKSTIGSPFNMEEQVRIAFVPTLENRMEQLITVLKNNGGRALILTRSLSEVGKIRQYLKGEALPFEVLYEDEGDRGHLVRRFKEEETSVLVGSDFWEGIDVPGDALTLVVIWQLPFPKLDPLIEAQRKAAKEQGLDPVVTVDYPEMGLQLKQGCGRLIRTEEDKGQIIFMDEVLGTPWEKIVRGALPKDAIIE</sequence>
<evidence type="ECO:0000313" key="6">
    <source>
        <dbReference type="EMBL" id="MDA3731466.1"/>
    </source>
</evidence>
<dbReference type="GO" id="GO:0003676">
    <property type="term" value="F:nucleic acid binding"/>
    <property type="evidence" value="ECO:0007669"/>
    <property type="project" value="InterPro"/>
</dbReference>
<dbReference type="RefSeq" id="WP_271011852.1">
    <property type="nucleotide sequence ID" value="NZ_JAQIFT010000036.1"/>
</dbReference>
<dbReference type="Gene3D" id="3.40.50.300">
    <property type="entry name" value="P-loop containing nucleotide triphosphate hydrolases"/>
    <property type="match status" value="2"/>
</dbReference>
<keyword evidence="7" id="KW-1185">Reference proteome</keyword>
<accession>A0AA42DM17</accession>
<evidence type="ECO:0000256" key="1">
    <source>
        <dbReference type="ARBA" id="ARBA00022741"/>
    </source>
</evidence>
<evidence type="ECO:0000256" key="2">
    <source>
        <dbReference type="ARBA" id="ARBA00022801"/>
    </source>
</evidence>
<dbReference type="InterPro" id="IPR014013">
    <property type="entry name" value="Helic_SF1/SF2_ATP-bd_DinG/Rad3"/>
</dbReference>
<dbReference type="GO" id="GO:0016818">
    <property type="term" value="F:hydrolase activity, acting on acid anhydrides, in phosphorus-containing anhydrides"/>
    <property type="evidence" value="ECO:0007669"/>
    <property type="project" value="InterPro"/>
</dbReference>
<keyword evidence="3" id="KW-0067">ATP-binding</keyword>
<dbReference type="GO" id="GO:0006139">
    <property type="term" value="P:nucleobase-containing compound metabolic process"/>
    <property type="evidence" value="ECO:0007669"/>
    <property type="project" value="InterPro"/>
</dbReference>
<dbReference type="InterPro" id="IPR045028">
    <property type="entry name" value="DinG/Rad3-like"/>
</dbReference>
<keyword evidence="6" id="KW-0347">Helicase</keyword>